<dbReference type="Pfam" id="PF25547">
    <property type="entry name" value="WXG100_2"/>
    <property type="match status" value="1"/>
</dbReference>
<feature type="region of interest" description="Disordered" evidence="1">
    <location>
        <begin position="310"/>
        <end position="384"/>
    </location>
</feature>
<evidence type="ECO:0000256" key="2">
    <source>
        <dbReference type="SAM" id="Phobius"/>
    </source>
</evidence>
<dbReference type="InterPro" id="IPR057746">
    <property type="entry name" value="CpnT-like_N"/>
</dbReference>
<sequence>MGIEVPGEVKWLADKVIGTSWPKGDETALRRLGELWEKAAESVEEVAQDGDAAAKVALAGMKSDAAADLTRHWNGFTRGDDADYPKLAKLCRQIADACRKSATSIEYTKLSIIAALVILAIQIALLIASAVGTLGSSTAGIPIAMAATRVVAMRLLTELLKQIVINVGINLGVDLTIQAFQTGTGNRDEWDAGKTGKAIQAGAIAGAAGGLTGGAATAASIRAANRPITRITNEAGETEAVQPSRWLSRGVANTIGDNSAYFGSAAARGAAQGALAGASGNIANDFVNGKRGEDLIKSAVAGGSTGSVGGALGGTTNRHEGLLDAHHPGGQGLDYRVDGGPRHRNSPEELGGGWNSNRVDRFGDTAGNNGNDEADDHPQVQYEP</sequence>
<evidence type="ECO:0000313" key="5">
    <source>
        <dbReference type="Proteomes" id="UP000741013"/>
    </source>
</evidence>
<feature type="compositionally biased region" description="Basic and acidic residues" evidence="1">
    <location>
        <begin position="317"/>
        <end position="327"/>
    </location>
</feature>
<dbReference type="RefSeq" id="WP_209662611.1">
    <property type="nucleotide sequence ID" value="NZ_JAGGMS010000001.1"/>
</dbReference>
<gene>
    <name evidence="4" type="ORF">JOM49_000445</name>
</gene>
<keyword evidence="2" id="KW-1133">Transmembrane helix</keyword>
<dbReference type="Proteomes" id="UP000741013">
    <property type="component" value="Unassembled WGS sequence"/>
</dbReference>
<evidence type="ECO:0000313" key="4">
    <source>
        <dbReference type="EMBL" id="MBP2178919.1"/>
    </source>
</evidence>
<accession>A0ABS4PHM1</accession>
<proteinExistence type="predicted"/>
<protein>
    <recommendedName>
        <fullName evidence="3">Outer membrane channel protein CpnT-like N-terminal domain-containing protein</fullName>
    </recommendedName>
</protein>
<reference evidence="4 5" key="1">
    <citation type="submission" date="2021-03" db="EMBL/GenBank/DDBJ databases">
        <title>Sequencing the genomes of 1000 actinobacteria strains.</title>
        <authorList>
            <person name="Klenk H.-P."/>
        </authorList>
    </citation>
    <scope>NUCLEOTIDE SEQUENCE [LARGE SCALE GENOMIC DNA]</scope>
    <source>
        <strain evidence="4 5">DSM 45510</strain>
    </source>
</reference>
<comment type="caution">
    <text evidence="4">The sequence shown here is derived from an EMBL/GenBank/DDBJ whole genome shotgun (WGS) entry which is preliminary data.</text>
</comment>
<feature type="transmembrane region" description="Helical" evidence="2">
    <location>
        <begin position="110"/>
        <end position="131"/>
    </location>
</feature>
<keyword evidence="2" id="KW-0472">Membrane</keyword>
<name>A0ABS4PHM1_9PSEU</name>
<dbReference type="EMBL" id="JAGGMS010000001">
    <property type="protein sequence ID" value="MBP2178919.1"/>
    <property type="molecule type" value="Genomic_DNA"/>
</dbReference>
<evidence type="ECO:0000259" key="3">
    <source>
        <dbReference type="Pfam" id="PF25547"/>
    </source>
</evidence>
<feature type="domain" description="Outer membrane channel protein CpnT-like N-terminal" evidence="3">
    <location>
        <begin position="4"/>
        <end position="150"/>
    </location>
</feature>
<organism evidence="4 5">
    <name type="scientific">Amycolatopsis magusensis</name>
    <dbReference type="NCBI Taxonomy" id="882444"/>
    <lineage>
        <taxon>Bacteria</taxon>
        <taxon>Bacillati</taxon>
        <taxon>Actinomycetota</taxon>
        <taxon>Actinomycetes</taxon>
        <taxon>Pseudonocardiales</taxon>
        <taxon>Pseudonocardiaceae</taxon>
        <taxon>Amycolatopsis</taxon>
    </lineage>
</organism>
<keyword evidence="5" id="KW-1185">Reference proteome</keyword>
<keyword evidence="2" id="KW-0812">Transmembrane</keyword>
<evidence type="ECO:0000256" key="1">
    <source>
        <dbReference type="SAM" id="MobiDB-lite"/>
    </source>
</evidence>
<feature type="compositionally biased region" description="Basic and acidic residues" evidence="1">
    <location>
        <begin position="335"/>
        <end position="347"/>
    </location>
</feature>